<dbReference type="EMBL" id="CALNXJ010000036">
    <property type="protein sequence ID" value="CAH3142208.1"/>
    <property type="molecule type" value="Genomic_DNA"/>
</dbReference>
<accession>A0AAU9XAA9</accession>
<keyword evidence="2" id="KW-1185">Reference proteome</keyword>
<evidence type="ECO:0000313" key="2">
    <source>
        <dbReference type="Proteomes" id="UP001159428"/>
    </source>
</evidence>
<sequence length="208" mass="24429">MEEWDTLERSEKDGSPMFAEYFRAQKLEDMQTRMARYMMKGLGLGDKPYQQNIPGSINDMLKDWSNFVPQDMNKFIVNVYDFVESFDQEEELDWFQLSDKWEVCAQFQHYLNHGEMTPEERKGFMQDVDKVCPDPGAYKRRHSFQFRAASCTTTSGESASNQFSATSVSLPHLMACSLRRNRQVCLKKRRASCTMRNFVRVSRKEFSL</sequence>
<organism evidence="1 2">
    <name type="scientific">Pocillopora meandrina</name>
    <dbReference type="NCBI Taxonomy" id="46732"/>
    <lineage>
        <taxon>Eukaryota</taxon>
        <taxon>Metazoa</taxon>
        <taxon>Cnidaria</taxon>
        <taxon>Anthozoa</taxon>
        <taxon>Hexacorallia</taxon>
        <taxon>Scleractinia</taxon>
        <taxon>Astrocoeniina</taxon>
        <taxon>Pocilloporidae</taxon>
        <taxon>Pocillopora</taxon>
    </lineage>
</organism>
<reference evidence="1 2" key="1">
    <citation type="submission" date="2022-05" db="EMBL/GenBank/DDBJ databases">
        <authorList>
            <consortium name="Genoscope - CEA"/>
            <person name="William W."/>
        </authorList>
    </citation>
    <scope>NUCLEOTIDE SEQUENCE [LARGE SCALE GENOMIC DNA]</scope>
</reference>
<proteinExistence type="predicted"/>
<comment type="caution">
    <text evidence="1">The sequence shown here is derived from an EMBL/GenBank/DDBJ whole genome shotgun (WGS) entry which is preliminary data.</text>
</comment>
<evidence type="ECO:0000313" key="1">
    <source>
        <dbReference type="EMBL" id="CAH3142208.1"/>
    </source>
</evidence>
<protein>
    <recommendedName>
        <fullName evidence="3">Defective in cullin neddylation protein</fullName>
    </recommendedName>
</protein>
<name>A0AAU9XAA9_9CNID</name>
<dbReference type="Proteomes" id="UP001159428">
    <property type="component" value="Unassembled WGS sequence"/>
</dbReference>
<evidence type="ECO:0008006" key="3">
    <source>
        <dbReference type="Google" id="ProtNLM"/>
    </source>
</evidence>
<dbReference type="AlphaFoldDB" id="A0AAU9XAA9"/>
<gene>
    <name evidence="1" type="ORF">PMEA_00020007</name>
</gene>